<dbReference type="InterPro" id="IPR007216">
    <property type="entry name" value="CNOT9"/>
</dbReference>
<dbReference type="Proteomes" id="UP000004994">
    <property type="component" value="Chromosome 7"/>
</dbReference>
<organism evidence="1">
    <name type="scientific">Solanum lycopersicum</name>
    <name type="common">Tomato</name>
    <name type="synonym">Lycopersicon esculentum</name>
    <dbReference type="NCBI Taxonomy" id="4081"/>
    <lineage>
        <taxon>Eukaryota</taxon>
        <taxon>Viridiplantae</taxon>
        <taxon>Streptophyta</taxon>
        <taxon>Embryophyta</taxon>
        <taxon>Tracheophyta</taxon>
        <taxon>Spermatophyta</taxon>
        <taxon>Magnoliopsida</taxon>
        <taxon>eudicotyledons</taxon>
        <taxon>Gunneridae</taxon>
        <taxon>Pentapetalae</taxon>
        <taxon>asterids</taxon>
        <taxon>lamiids</taxon>
        <taxon>Solanales</taxon>
        <taxon>Solanaceae</taxon>
        <taxon>Solanoideae</taxon>
        <taxon>Solaneae</taxon>
        <taxon>Solanum</taxon>
        <taxon>Solanum subgen. Lycopersicon</taxon>
    </lineage>
</organism>
<dbReference type="Gene3D" id="1.25.10.10">
    <property type="entry name" value="Leucine-rich Repeat Variant"/>
    <property type="match status" value="1"/>
</dbReference>
<protein>
    <recommendedName>
        <fullName evidence="3">Cell differentiation protein rcd1</fullName>
    </recommendedName>
</protein>
<sequence>MENLPESLFSESTLISSLSRCNISSSHVDMQQNSHDLDGLTPNQLVVLLLDSNLRGDVMYQLIKMRDTCEYLAPLLWNTFNAVYMLLLEVISVYWKLSPPTLSMKESTRVCNALALFQVMAKNPETRKELIEGKSVYEMIIRPRPNDSKSESKFWYEYGKIQVTRSQTKIPCYFYPFLKPSGDDKPLEYLRLTSLGVLGALAKFDDPYGPKVLHFFLETKVVPSCLECMDLCDELSGKVATLIVMKILMQEKGMSYCCATPERFFSIVQVLYRVVEKLTEKPCLLHLMYVIQCLLSLSEIQKVIGPSEAFIRQVHPKLFDNTFKDILRDDHETAWMLQVLHFNVYGRLSPPE</sequence>
<name>A0A3Q7HAQ7_SOLLC</name>
<dbReference type="InParanoid" id="A0A3Q7HAQ7"/>
<dbReference type="EnsemblPlants" id="Solyc07g051810.2.1">
    <property type="protein sequence ID" value="Solyc07g051810.2.1"/>
    <property type="gene ID" value="Solyc07g051810.2"/>
</dbReference>
<dbReference type="STRING" id="4081.A0A3Q7HAQ7"/>
<dbReference type="SMR" id="A0A3Q7HAQ7"/>
<dbReference type="GO" id="GO:0006402">
    <property type="term" value="P:mRNA catabolic process"/>
    <property type="evidence" value="ECO:0007669"/>
    <property type="project" value="InterPro"/>
</dbReference>
<dbReference type="AlphaFoldDB" id="A0A3Q7HAQ7"/>
<dbReference type="Pfam" id="PF04078">
    <property type="entry name" value="Rcd1"/>
    <property type="match status" value="2"/>
</dbReference>
<dbReference type="OMA" id="CLECMDL"/>
<proteinExistence type="predicted"/>
<dbReference type="GO" id="GO:0017148">
    <property type="term" value="P:negative regulation of translation"/>
    <property type="evidence" value="ECO:0000318"/>
    <property type="project" value="GO_Central"/>
</dbReference>
<dbReference type="GO" id="GO:0000932">
    <property type="term" value="C:P-body"/>
    <property type="evidence" value="ECO:0000318"/>
    <property type="project" value="GO_Central"/>
</dbReference>
<dbReference type="GO" id="GO:0030015">
    <property type="term" value="C:CCR4-NOT core complex"/>
    <property type="evidence" value="ECO:0000318"/>
    <property type="project" value="GO_Central"/>
</dbReference>
<reference evidence="1" key="1">
    <citation type="journal article" date="2012" name="Nature">
        <title>The tomato genome sequence provides insights into fleshy fruit evolution.</title>
        <authorList>
            <consortium name="Tomato Genome Consortium"/>
        </authorList>
    </citation>
    <scope>NUCLEOTIDE SEQUENCE [LARGE SCALE GENOMIC DNA]</scope>
    <source>
        <strain evidence="1">cv. Heinz 1706</strain>
    </source>
</reference>
<dbReference type="Gramene" id="Solyc07g051810.2.1">
    <property type="protein sequence ID" value="Solyc07g051810.2.1"/>
    <property type="gene ID" value="Solyc07g051810.2"/>
</dbReference>
<accession>A0A3Q7HAQ7</accession>
<evidence type="ECO:0008006" key="3">
    <source>
        <dbReference type="Google" id="ProtNLM"/>
    </source>
</evidence>
<evidence type="ECO:0000313" key="2">
    <source>
        <dbReference type="Proteomes" id="UP000004994"/>
    </source>
</evidence>
<keyword evidence="2" id="KW-1185">Reference proteome</keyword>
<dbReference type="PaxDb" id="4081-Solyc07g051810.1.1"/>
<dbReference type="InterPro" id="IPR011989">
    <property type="entry name" value="ARM-like"/>
</dbReference>
<dbReference type="PANTHER" id="PTHR12262">
    <property type="entry name" value="CCR4-NOT TRANSCRIPTION COMPLEX SUBUNIT 9"/>
    <property type="match status" value="1"/>
</dbReference>
<evidence type="ECO:0000313" key="1">
    <source>
        <dbReference type="EnsemblPlants" id="Solyc07g051810.2.1"/>
    </source>
</evidence>
<reference evidence="1" key="2">
    <citation type="submission" date="2019-01" db="UniProtKB">
        <authorList>
            <consortium name="EnsemblPlants"/>
        </authorList>
    </citation>
    <scope>IDENTIFICATION</scope>
    <source>
        <strain evidence="1">cv. Heinz 1706</strain>
    </source>
</reference>